<sequence length="217" mass="24080">MHSTDSRFPNLFILNHPLIQHKLTHMRDKDTSTRTFRELLRELTLLMGYEITRDLPLATRRIETPLTTLDAPVIAGKKLAVVPVLRAGVGMSDGLVELIPSARIGHIGLYRDENSRPVEYLVRLPDIEDRTFILCDPMVATGYSAAHAVDVLKKRGVKSEAIIFLALVAAPEGVSVFQQAHPDVKLYVAALDERLDDDDYIVPGLGDAGDRLFGTKN</sequence>
<dbReference type="EMBL" id="AKCV02000015">
    <property type="protein sequence ID" value="TMS58936.1"/>
    <property type="molecule type" value="Genomic_DNA"/>
</dbReference>
<keyword evidence="1" id="KW-0328">Glycosyltransferase</keyword>
<name>A0ACD3SRU4_9BURK</name>
<dbReference type="Proteomes" id="UP000004277">
    <property type="component" value="Unassembled WGS sequence"/>
</dbReference>
<gene>
    <name evidence="1" type="ORF">MW7_006820</name>
</gene>
<dbReference type="EC" id="2.4.2.9" evidence="1"/>
<evidence type="ECO:0000313" key="1">
    <source>
        <dbReference type="EMBL" id="TMS58936.1"/>
    </source>
</evidence>
<keyword evidence="1" id="KW-0808">Transferase</keyword>
<keyword evidence="2" id="KW-1185">Reference proteome</keyword>
<organism evidence="1 2">
    <name type="scientific">Imbroritus primus</name>
    <dbReference type="NCBI Taxonomy" id="3058603"/>
    <lineage>
        <taxon>Bacteria</taxon>
        <taxon>Pseudomonadati</taxon>
        <taxon>Pseudomonadota</taxon>
        <taxon>Betaproteobacteria</taxon>
        <taxon>Burkholderiales</taxon>
        <taxon>Burkholderiaceae</taxon>
        <taxon>Imbroritus</taxon>
    </lineage>
</organism>
<protein>
    <submittedName>
        <fullName evidence="1">Uracil phosphoribosyltransferase</fullName>
        <ecNumber evidence="1">2.4.2.9</ecNumber>
    </submittedName>
</protein>
<comment type="caution">
    <text evidence="1">The sequence shown here is derived from an EMBL/GenBank/DDBJ whole genome shotgun (WGS) entry which is preliminary data.</text>
</comment>
<accession>A0ACD3SRU4</accession>
<evidence type="ECO:0000313" key="2">
    <source>
        <dbReference type="Proteomes" id="UP000004277"/>
    </source>
</evidence>
<proteinExistence type="predicted"/>
<reference evidence="1" key="1">
    <citation type="submission" date="2019-05" db="EMBL/GenBank/DDBJ databases">
        <title>Revised genome assembly of Burkholderiaceae (previously Ralstonia) sp. PBA.</title>
        <authorList>
            <person name="Gan H.M."/>
        </authorList>
    </citation>
    <scope>NUCLEOTIDE SEQUENCE</scope>
    <source>
        <strain evidence="1">PBA</strain>
    </source>
</reference>